<keyword evidence="3" id="KW-1185">Reference proteome</keyword>
<feature type="transmembrane region" description="Helical" evidence="1">
    <location>
        <begin position="58"/>
        <end position="87"/>
    </location>
</feature>
<accession>A0A8R1HUU5</accession>
<dbReference type="Proteomes" id="UP000005237">
    <property type="component" value="Unassembled WGS sequence"/>
</dbReference>
<sequence length="194" mass="22272">MFQEKDEGQPKRWGCLVAVCAVVTIFNIAVVIVIRALLDSEDEFDNPIIQGELRNELTAFLGIFTMTFFFCCCGCFCCGCACCKWCFFKFPYGVSRLYRAIPNLFVNNVDHLHIHKFKEHQEHDDQPAVEDQVVKSRGRLAKKMDKKQSDRCAYENTGYVDIMEMNRIQQPRLILPPAAQGRFRSQSIDVSSIV</sequence>
<feature type="transmembrane region" description="Helical" evidence="1">
    <location>
        <begin position="12"/>
        <end position="38"/>
    </location>
</feature>
<name>A0A8R1HUU5_CAEJA</name>
<dbReference type="AlphaFoldDB" id="A0A8R1HUU5"/>
<organism evidence="2 3">
    <name type="scientific">Caenorhabditis japonica</name>
    <dbReference type="NCBI Taxonomy" id="281687"/>
    <lineage>
        <taxon>Eukaryota</taxon>
        <taxon>Metazoa</taxon>
        <taxon>Ecdysozoa</taxon>
        <taxon>Nematoda</taxon>
        <taxon>Chromadorea</taxon>
        <taxon>Rhabditida</taxon>
        <taxon>Rhabditina</taxon>
        <taxon>Rhabditomorpha</taxon>
        <taxon>Rhabditoidea</taxon>
        <taxon>Rhabditidae</taxon>
        <taxon>Peloderinae</taxon>
        <taxon>Caenorhabditis</taxon>
    </lineage>
</organism>
<evidence type="ECO:0000313" key="3">
    <source>
        <dbReference type="Proteomes" id="UP000005237"/>
    </source>
</evidence>
<evidence type="ECO:0000256" key="1">
    <source>
        <dbReference type="SAM" id="Phobius"/>
    </source>
</evidence>
<keyword evidence="1" id="KW-1133">Transmembrane helix</keyword>
<proteinExistence type="predicted"/>
<dbReference type="OMA" id="RCAYENT"/>
<reference evidence="2" key="2">
    <citation type="submission" date="2022-06" db="UniProtKB">
        <authorList>
            <consortium name="EnsemblMetazoa"/>
        </authorList>
    </citation>
    <scope>IDENTIFICATION</scope>
    <source>
        <strain evidence="2">DF5081</strain>
    </source>
</reference>
<dbReference type="EnsemblMetazoa" id="CJA10361.1">
    <property type="protein sequence ID" value="CJA10361.1"/>
    <property type="gene ID" value="WBGene00129565"/>
</dbReference>
<keyword evidence="1" id="KW-0812">Transmembrane</keyword>
<keyword evidence="1" id="KW-0472">Membrane</keyword>
<protein>
    <submittedName>
        <fullName evidence="2">Uncharacterized protein</fullName>
    </submittedName>
</protein>
<reference evidence="3" key="1">
    <citation type="submission" date="2010-08" db="EMBL/GenBank/DDBJ databases">
        <authorList>
            <consortium name="Caenorhabditis japonica Sequencing Consortium"/>
            <person name="Wilson R.K."/>
        </authorList>
    </citation>
    <scope>NUCLEOTIDE SEQUENCE [LARGE SCALE GENOMIC DNA]</scope>
    <source>
        <strain evidence="3">DF5081</strain>
    </source>
</reference>
<evidence type="ECO:0000313" key="2">
    <source>
        <dbReference type="EnsemblMetazoa" id="CJA10361.1"/>
    </source>
</evidence>